<dbReference type="Pfam" id="PF05485">
    <property type="entry name" value="THAP"/>
    <property type="match status" value="1"/>
</dbReference>
<keyword evidence="8" id="KW-1185">Reference proteome</keyword>
<evidence type="ECO:0000256" key="3">
    <source>
        <dbReference type="ARBA" id="ARBA00022833"/>
    </source>
</evidence>
<dbReference type="EMBL" id="JARBDR010000919">
    <property type="protein sequence ID" value="KAJ8300228.1"/>
    <property type="molecule type" value="Genomic_DNA"/>
</dbReference>
<keyword evidence="2 5" id="KW-0863">Zinc-finger</keyword>
<evidence type="ECO:0000313" key="8">
    <source>
        <dbReference type="Proteomes" id="UP001217089"/>
    </source>
</evidence>
<dbReference type="SMART" id="SM00980">
    <property type="entry name" value="THAP"/>
    <property type="match status" value="1"/>
</dbReference>
<keyword evidence="4 5" id="KW-0238">DNA-binding</keyword>
<feature type="non-terminal residue" evidence="7">
    <location>
        <position position="375"/>
    </location>
</feature>
<dbReference type="Proteomes" id="UP001217089">
    <property type="component" value="Unassembled WGS sequence"/>
</dbReference>
<dbReference type="SUPFAM" id="SSF57716">
    <property type="entry name" value="Glucocorticoid receptor-like (DNA-binding domain)"/>
    <property type="match status" value="1"/>
</dbReference>
<sequence length="375" mass="42904">MIPCYVADYLSIIYTIDYLTLSEYIFSDFFIHDDITNWFYLILCFFKMGKKICLVPGCQNASGSLNEDGNKVTLHRFPIGEARKHIRKQWITVLKNVRSNLIVNDNSRICSEHFEGGYTKTAIPTIFKCKPKPEVKKRRHLLRNSINLQDFEDDQLDPESNLPENLEGLNENLLSVCDETIEFDQISKQQEASECDSNERIPENAASISTPVEKMLNVSNNGDGIGKMKHSESCNKSTAKPEMIDVGIQVNLPSMTYEDLKGNDDKTRFYTGFVGFKVFWIYFCTLLKHGADNLNYWEGEKRSMGEKSYQNLGFSKPGKKKILKTTSSRIVVEMKMEQIKNFRILASVIPLSEAHLSEQTIFICTAWTNLLPPLL</sequence>
<dbReference type="PROSITE" id="PS50950">
    <property type="entry name" value="ZF_THAP"/>
    <property type="match status" value="1"/>
</dbReference>
<accession>A0ABQ9E495</accession>
<evidence type="ECO:0000256" key="1">
    <source>
        <dbReference type="ARBA" id="ARBA00022723"/>
    </source>
</evidence>
<dbReference type="Gene3D" id="6.20.210.20">
    <property type="entry name" value="THAP domain"/>
    <property type="match status" value="1"/>
</dbReference>
<keyword evidence="3" id="KW-0862">Zinc</keyword>
<dbReference type="InterPro" id="IPR038441">
    <property type="entry name" value="THAP_Znf_sf"/>
</dbReference>
<dbReference type="PANTHER" id="PTHR23080">
    <property type="entry name" value="THAP DOMAIN PROTEIN"/>
    <property type="match status" value="1"/>
</dbReference>
<feature type="domain" description="THAP-type" evidence="6">
    <location>
        <begin position="48"/>
        <end position="127"/>
    </location>
</feature>
<evidence type="ECO:0000259" key="6">
    <source>
        <dbReference type="PROSITE" id="PS50950"/>
    </source>
</evidence>
<organism evidence="7 8">
    <name type="scientific">Tegillarca granosa</name>
    <name type="common">Malaysian cockle</name>
    <name type="synonym">Anadara granosa</name>
    <dbReference type="NCBI Taxonomy" id="220873"/>
    <lineage>
        <taxon>Eukaryota</taxon>
        <taxon>Metazoa</taxon>
        <taxon>Spiralia</taxon>
        <taxon>Lophotrochozoa</taxon>
        <taxon>Mollusca</taxon>
        <taxon>Bivalvia</taxon>
        <taxon>Autobranchia</taxon>
        <taxon>Pteriomorphia</taxon>
        <taxon>Arcoida</taxon>
        <taxon>Arcoidea</taxon>
        <taxon>Arcidae</taxon>
        <taxon>Tegillarca</taxon>
    </lineage>
</organism>
<evidence type="ECO:0000313" key="7">
    <source>
        <dbReference type="EMBL" id="KAJ8300228.1"/>
    </source>
</evidence>
<evidence type="ECO:0000256" key="5">
    <source>
        <dbReference type="PROSITE-ProRule" id="PRU00309"/>
    </source>
</evidence>
<name>A0ABQ9E495_TEGGR</name>
<protein>
    <recommendedName>
        <fullName evidence="6">THAP-type domain-containing protein</fullName>
    </recommendedName>
</protein>
<dbReference type="InterPro" id="IPR006612">
    <property type="entry name" value="THAP_Znf"/>
</dbReference>
<keyword evidence="1" id="KW-0479">Metal-binding</keyword>
<evidence type="ECO:0000256" key="2">
    <source>
        <dbReference type="ARBA" id="ARBA00022771"/>
    </source>
</evidence>
<gene>
    <name evidence="7" type="ORF">KUTeg_021747</name>
</gene>
<comment type="caution">
    <text evidence="7">The sequence shown here is derived from an EMBL/GenBank/DDBJ whole genome shotgun (WGS) entry which is preliminary data.</text>
</comment>
<reference evidence="7 8" key="1">
    <citation type="submission" date="2022-12" db="EMBL/GenBank/DDBJ databases">
        <title>Chromosome-level genome of Tegillarca granosa.</title>
        <authorList>
            <person name="Kim J."/>
        </authorList>
    </citation>
    <scope>NUCLEOTIDE SEQUENCE [LARGE SCALE GENOMIC DNA]</scope>
    <source>
        <strain evidence="7">Teg-2019</strain>
        <tissue evidence="7">Adductor muscle</tissue>
    </source>
</reference>
<proteinExistence type="predicted"/>
<evidence type="ECO:0000256" key="4">
    <source>
        <dbReference type="ARBA" id="ARBA00023125"/>
    </source>
</evidence>